<proteinExistence type="predicted"/>
<sequence>MDLDLALREEKPAAVTAESTADHKAKVEKWERTNRMSLMIMRKAMAPSVKGGVPKQDNAKDFLAAVGEKFKESDKAETGTFLTQITSMKFDGEGSVREHILKMVDLAQKLKDLEVPMTDQFLVHMALNSLPSKYGQLKVSYNTQKVKWGIDELITMCAQEEDRLKSDKSVDVNFVQGEKGTSIKVQPWLLVRKRRRKSLLHLKMLTSSLKDLIK</sequence>
<dbReference type="OrthoDB" id="1166076at2759"/>
<gene>
    <name evidence="1" type="ORF">D8674_036306</name>
</gene>
<evidence type="ECO:0000313" key="2">
    <source>
        <dbReference type="Proteomes" id="UP000327157"/>
    </source>
</evidence>
<evidence type="ECO:0000313" key="1">
    <source>
        <dbReference type="EMBL" id="KAB2613990.1"/>
    </source>
</evidence>
<dbReference type="Pfam" id="PF14223">
    <property type="entry name" value="Retrotran_gag_2"/>
    <property type="match status" value="1"/>
</dbReference>
<dbReference type="EMBL" id="SMOL01000458">
    <property type="protein sequence ID" value="KAB2613990.1"/>
    <property type="molecule type" value="Genomic_DNA"/>
</dbReference>
<dbReference type="PANTHER" id="PTHR35317:SF42">
    <property type="entry name" value="RETROTRANSPOSON GAG DOMAIN-CONTAINING PROTEIN"/>
    <property type="match status" value="1"/>
</dbReference>
<organism evidence="1 2">
    <name type="scientific">Pyrus ussuriensis x Pyrus communis</name>
    <dbReference type="NCBI Taxonomy" id="2448454"/>
    <lineage>
        <taxon>Eukaryota</taxon>
        <taxon>Viridiplantae</taxon>
        <taxon>Streptophyta</taxon>
        <taxon>Embryophyta</taxon>
        <taxon>Tracheophyta</taxon>
        <taxon>Spermatophyta</taxon>
        <taxon>Magnoliopsida</taxon>
        <taxon>eudicotyledons</taxon>
        <taxon>Gunneridae</taxon>
        <taxon>Pentapetalae</taxon>
        <taxon>rosids</taxon>
        <taxon>fabids</taxon>
        <taxon>Rosales</taxon>
        <taxon>Rosaceae</taxon>
        <taxon>Amygdaloideae</taxon>
        <taxon>Maleae</taxon>
        <taxon>Pyrus</taxon>
    </lineage>
</organism>
<dbReference type="Proteomes" id="UP000327157">
    <property type="component" value="Chromosome 9"/>
</dbReference>
<accession>A0A5N5GL39</accession>
<dbReference type="AlphaFoldDB" id="A0A5N5GL39"/>
<dbReference type="PANTHER" id="PTHR35317">
    <property type="entry name" value="OS04G0629600 PROTEIN"/>
    <property type="match status" value="1"/>
</dbReference>
<reference evidence="1 2" key="3">
    <citation type="submission" date="2019-11" db="EMBL/GenBank/DDBJ databases">
        <title>A de novo genome assembly of a pear dwarfing rootstock.</title>
        <authorList>
            <person name="Wang F."/>
            <person name="Wang J."/>
            <person name="Li S."/>
            <person name="Zhang Y."/>
            <person name="Fang M."/>
            <person name="Ma L."/>
            <person name="Zhao Y."/>
            <person name="Jiang S."/>
        </authorList>
    </citation>
    <scope>NUCLEOTIDE SEQUENCE [LARGE SCALE GENOMIC DNA]</scope>
    <source>
        <strain evidence="1">S2</strain>
        <tissue evidence="1">Leaf</tissue>
    </source>
</reference>
<reference evidence="1 2" key="1">
    <citation type="submission" date="2019-09" db="EMBL/GenBank/DDBJ databases">
        <authorList>
            <person name="Ou C."/>
        </authorList>
    </citation>
    <scope>NUCLEOTIDE SEQUENCE [LARGE SCALE GENOMIC DNA]</scope>
    <source>
        <strain evidence="1">S2</strain>
        <tissue evidence="1">Leaf</tissue>
    </source>
</reference>
<protein>
    <submittedName>
        <fullName evidence="1">Uncharacterized protein</fullName>
    </submittedName>
</protein>
<keyword evidence="2" id="KW-1185">Reference proteome</keyword>
<comment type="caution">
    <text evidence="1">The sequence shown here is derived from an EMBL/GenBank/DDBJ whole genome shotgun (WGS) entry which is preliminary data.</text>
</comment>
<name>A0A5N5GL39_9ROSA</name>
<reference evidence="2" key="2">
    <citation type="submission" date="2019-10" db="EMBL/GenBank/DDBJ databases">
        <title>A de novo genome assembly of a pear dwarfing rootstock.</title>
        <authorList>
            <person name="Wang F."/>
            <person name="Wang J."/>
            <person name="Li S."/>
            <person name="Zhang Y."/>
            <person name="Fang M."/>
            <person name="Ma L."/>
            <person name="Zhao Y."/>
            <person name="Jiang S."/>
        </authorList>
    </citation>
    <scope>NUCLEOTIDE SEQUENCE [LARGE SCALE GENOMIC DNA]</scope>
</reference>